<dbReference type="RefSeq" id="WP_066416783.1">
    <property type="nucleotide sequence ID" value="NZ_FKBS01000025.1"/>
</dbReference>
<name>A0A157QLM8_9BORD</name>
<sequence length="433" mass="48514">MTVSNYFKFSAAWPKGSDDVAEISLRVGDRVISRIADTEKHTVRDFFRASSTALALWLADNWWRLRWETIKDFKFPSVEWRLRHELNSANGGALWPPVMIFSAGDRIAFAPSIGKNMVAGPQTYFDFSIGMVTANEYEQGVDSFFEAVLEHCAKTVDGNALKALLAQIDAERKDPEVAAWRRLEACLGFDPDAAPDAVMDALIKLEDIAGEDGVEEAAHAQPDAHAAQSLSLAIKATRESSVEVDFSVVDRLARDWDLPSYASPWQMAEAAAKDLRKMISAPRGVLKHAAFEDIFQARWDDLKSAAPTAKQLPYGARLGAERRSRIALQTLRPYDRRFELARQLGDVVWQQDANFGIISRAKSDRQKFQRAFAHSLLCPFDDLQHVIDVNDPTPDVMQKAARRFGVHPSVIRNQLVYKGYLPFENTNEEAEAA</sequence>
<reference evidence="1 2" key="1">
    <citation type="submission" date="2016-03" db="EMBL/GenBank/DDBJ databases">
        <authorList>
            <consortium name="Pathogen Informatics"/>
        </authorList>
    </citation>
    <scope>NUCLEOTIDE SEQUENCE [LARGE SCALE GENOMIC DNA]</scope>
    <source>
        <strain evidence="1 2">NCTC13364</strain>
    </source>
</reference>
<evidence type="ECO:0008006" key="3">
    <source>
        <dbReference type="Google" id="ProtNLM"/>
    </source>
</evidence>
<accession>A0A157QLM8</accession>
<dbReference type="EMBL" id="FKBS01000025">
    <property type="protein sequence ID" value="SAI46845.1"/>
    <property type="molecule type" value="Genomic_DNA"/>
</dbReference>
<gene>
    <name evidence="1" type="ORF">SAMEA1982600_03728</name>
</gene>
<protein>
    <recommendedName>
        <fullName evidence="3">IrrE N-terminal-like domain-containing protein</fullName>
    </recommendedName>
</protein>
<dbReference type="Proteomes" id="UP000077037">
    <property type="component" value="Unassembled WGS sequence"/>
</dbReference>
<dbReference type="OrthoDB" id="596881at2"/>
<evidence type="ECO:0000313" key="2">
    <source>
        <dbReference type="Proteomes" id="UP000077037"/>
    </source>
</evidence>
<organism evidence="1 2">
    <name type="scientific">Bordetella ansorpii</name>
    <dbReference type="NCBI Taxonomy" id="288768"/>
    <lineage>
        <taxon>Bacteria</taxon>
        <taxon>Pseudomonadati</taxon>
        <taxon>Pseudomonadota</taxon>
        <taxon>Betaproteobacteria</taxon>
        <taxon>Burkholderiales</taxon>
        <taxon>Alcaligenaceae</taxon>
        <taxon>Bordetella</taxon>
    </lineage>
</organism>
<proteinExistence type="predicted"/>
<dbReference type="AlphaFoldDB" id="A0A157QLM8"/>
<evidence type="ECO:0000313" key="1">
    <source>
        <dbReference type="EMBL" id="SAI46845.1"/>
    </source>
</evidence>